<dbReference type="PANTHER" id="PTHR23513">
    <property type="entry name" value="INTEGRAL MEMBRANE EFFLUX PROTEIN-RELATED"/>
    <property type="match status" value="1"/>
</dbReference>
<feature type="domain" description="Major facilitator superfamily (MFS) profile" evidence="8">
    <location>
        <begin position="36"/>
        <end position="437"/>
    </location>
</feature>
<evidence type="ECO:0000256" key="6">
    <source>
        <dbReference type="SAM" id="MobiDB-lite"/>
    </source>
</evidence>
<feature type="transmembrane region" description="Helical" evidence="7">
    <location>
        <begin position="297"/>
        <end position="316"/>
    </location>
</feature>
<reference evidence="9 10" key="1">
    <citation type="submission" date="2022-07" db="EMBL/GenBank/DDBJ databases">
        <title>Novel species in genus cellulomonas.</title>
        <authorList>
            <person name="Ye L."/>
        </authorList>
    </citation>
    <scope>NUCLEOTIDE SEQUENCE [LARGE SCALE GENOMIC DNA]</scope>
    <source>
        <strain evidence="10">zg-Y908</strain>
    </source>
</reference>
<dbReference type="PANTHER" id="PTHR23513:SF6">
    <property type="entry name" value="MAJOR FACILITATOR SUPERFAMILY ASSOCIATED DOMAIN-CONTAINING PROTEIN"/>
    <property type="match status" value="1"/>
</dbReference>
<dbReference type="SUPFAM" id="SSF103473">
    <property type="entry name" value="MFS general substrate transporter"/>
    <property type="match status" value="1"/>
</dbReference>
<feature type="compositionally biased region" description="Low complexity" evidence="6">
    <location>
        <begin position="18"/>
        <end position="28"/>
    </location>
</feature>
<evidence type="ECO:0000256" key="2">
    <source>
        <dbReference type="ARBA" id="ARBA00022475"/>
    </source>
</evidence>
<feature type="transmembrane region" description="Helical" evidence="7">
    <location>
        <begin position="352"/>
        <end position="370"/>
    </location>
</feature>
<evidence type="ECO:0000256" key="4">
    <source>
        <dbReference type="ARBA" id="ARBA00022989"/>
    </source>
</evidence>
<comment type="subcellular location">
    <subcellularLocation>
        <location evidence="1">Cell membrane</location>
        <topology evidence="1">Multi-pass membrane protein</topology>
    </subcellularLocation>
</comment>
<evidence type="ECO:0000313" key="10">
    <source>
        <dbReference type="Proteomes" id="UP001317322"/>
    </source>
</evidence>
<gene>
    <name evidence="9" type="ORF">NP075_15530</name>
</gene>
<feature type="transmembrane region" description="Helical" evidence="7">
    <location>
        <begin position="113"/>
        <end position="137"/>
    </location>
</feature>
<dbReference type="InterPro" id="IPR011701">
    <property type="entry name" value="MFS"/>
</dbReference>
<dbReference type="EMBL" id="CP101989">
    <property type="protein sequence ID" value="UUI64510.1"/>
    <property type="molecule type" value="Genomic_DNA"/>
</dbReference>
<feature type="transmembrane region" description="Helical" evidence="7">
    <location>
        <begin position="382"/>
        <end position="406"/>
    </location>
</feature>
<keyword evidence="4 7" id="KW-1133">Transmembrane helix</keyword>
<dbReference type="Gene3D" id="1.20.1250.20">
    <property type="entry name" value="MFS general substrate transporter like domains"/>
    <property type="match status" value="1"/>
</dbReference>
<feature type="transmembrane region" description="Helical" evidence="7">
    <location>
        <begin position="186"/>
        <end position="211"/>
    </location>
</feature>
<dbReference type="CDD" id="cd06173">
    <property type="entry name" value="MFS_MefA_like"/>
    <property type="match status" value="1"/>
</dbReference>
<keyword evidence="5 7" id="KW-0472">Membrane</keyword>
<evidence type="ECO:0000256" key="7">
    <source>
        <dbReference type="SAM" id="Phobius"/>
    </source>
</evidence>
<keyword evidence="2" id="KW-1003">Cell membrane</keyword>
<dbReference type="PROSITE" id="PS50850">
    <property type="entry name" value="MFS"/>
    <property type="match status" value="1"/>
</dbReference>
<feature type="transmembrane region" description="Helical" evidence="7">
    <location>
        <begin position="262"/>
        <end position="285"/>
    </location>
</feature>
<protein>
    <submittedName>
        <fullName evidence="9">MFS transporter</fullName>
    </submittedName>
</protein>
<feature type="transmembrane region" description="Helical" evidence="7">
    <location>
        <begin position="328"/>
        <end position="346"/>
    </location>
</feature>
<proteinExistence type="predicted"/>
<feature type="transmembrane region" description="Helical" evidence="7">
    <location>
        <begin position="412"/>
        <end position="433"/>
    </location>
</feature>
<evidence type="ECO:0000313" key="9">
    <source>
        <dbReference type="EMBL" id="UUI64510.1"/>
    </source>
</evidence>
<feature type="transmembrane region" description="Helical" evidence="7">
    <location>
        <begin position="72"/>
        <end position="93"/>
    </location>
</feature>
<evidence type="ECO:0000256" key="1">
    <source>
        <dbReference type="ARBA" id="ARBA00004651"/>
    </source>
</evidence>
<accession>A0ABY5K640</accession>
<keyword evidence="3 7" id="KW-0812">Transmembrane</keyword>
<evidence type="ECO:0000256" key="3">
    <source>
        <dbReference type="ARBA" id="ARBA00022692"/>
    </source>
</evidence>
<dbReference type="RefSeq" id="WP_227566171.1">
    <property type="nucleotide sequence ID" value="NZ_CP101989.1"/>
</dbReference>
<evidence type="ECO:0000259" key="8">
    <source>
        <dbReference type="PROSITE" id="PS50850"/>
    </source>
</evidence>
<evidence type="ECO:0000256" key="5">
    <source>
        <dbReference type="ARBA" id="ARBA00023136"/>
    </source>
</evidence>
<dbReference type="InterPro" id="IPR036259">
    <property type="entry name" value="MFS_trans_sf"/>
</dbReference>
<keyword evidence="10" id="KW-1185">Reference proteome</keyword>
<feature type="region of interest" description="Disordered" evidence="6">
    <location>
        <begin position="1"/>
        <end position="28"/>
    </location>
</feature>
<dbReference type="Proteomes" id="UP001317322">
    <property type="component" value="Chromosome"/>
</dbReference>
<organism evidence="9 10">
    <name type="scientific">Cellulomonas wangsupingiae</name>
    <dbReference type="NCBI Taxonomy" id="2968085"/>
    <lineage>
        <taxon>Bacteria</taxon>
        <taxon>Bacillati</taxon>
        <taxon>Actinomycetota</taxon>
        <taxon>Actinomycetes</taxon>
        <taxon>Micrococcales</taxon>
        <taxon>Cellulomonadaceae</taxon>
        <taxon>Cellulomonas</taxon>
    </lineage>
</organism>
<name>A0ABY5K640_9CELL</name>
<dbReference type="InterPro" id="IPR020846">
    <property type="entry name" value="MFS_dom"/>
</dbReference>
<sequence>MESVVSPGPAAHQDEPTPDAAAATTPQGTAPRLGSRFHALLAATGAANLGDGVVQAAIPLVALGLTRSPSQIALLTAVAWLPWLLLGIGAGVLVDRVDRRRVQIGALVARGALLAVAAWLAVHGLTIAWLIALALAYGVTEVLADLAAGALVPDVVAPADLPAANGRIMAVQQVANAFLGGPLAGLLLTLGTAWALGAPAALAVLAAAVLWRGVPGVYRHAPVAPDAPHDPRPGAAAAVRRAGRDVREGLSLVLRHRVLRPVVLAAALLNMASTAYFTVFVLWAVGPGSRIGMTAGTYPLLLVALAVGAVAGSVLVARAARALGEVRLMVGAFTLAFALLVVPVVAPHPAAVAATLLLVGALSTTGNVVNETLRQRIVPAHLLGRVGGAGRTLSVGLMPVGALLAGGAAERWGLAATMLGATALAVAVALALAASLRGTTPADVATPDGRAA</sequence>
<dbReference type="Pfam" id="PF07690">
    <property type="entry name" value="MFS_1"/>
    <property type="match status" value="1"/>
</dbReference>